<accession>A0A367EGJ3</accession>
<organism evidence="3 4">
    <name type="scientific">Streptomyces reniochalinae</name>
    <dbReference type="NCBI Taxonomy" id="2250578"/>
    <lineage>
        <taxon>Bacteria</taxon>
        <taxon>Bacillati</taxon>
        <taxon>Actinomycetota</taxon>
        <taxon>Actinomycetes</taxon>
        <taxon>Kitasatosporales</taxon>
        <taxon>Streptomycetaceae</taxon>
        <taxon>Streptomyces</taxon>
    </lineage>
</organism>
<evidence type="ECO:0000313" key="3">
    <source>
        <dbReference type="EMBL" id="RCG17226.1"/>
    </source>
</evidence>
<sequence>MQERIGSQKRANRFYDDQVLDHLNERMREFVRQQEMFFLATSDRDGECDNSFRAGPPGFLRVLDERTLIFPEYRGNGVHASLGNIQENPHAGLLLVDFIRARIGLHVNGRAEVLDDAELRPWIPDLPEDPIPGRRAVLWVRVDVEEAYIHCAKHIPHLQRAPRRPAREWGTDDYKRKGGDFFGAARDARAARAARVEETGEPAARAGTGAAPHGTPAPGGSGEQLGGPGGPGEPGEQSGEASAHARTPAQGGDEAHGLAAEQFHERGGGDAAADPGRTAPGPAAHPSDGLADDLTDSLTGGPSDASTGRPPTRPNTVTRQPSARAVVPAHRSVEDAQRSAEGGPRSADAGEYAADAPGQAADAGRRPDEATQRLALLTRRPGDAGERPREKGQEQAGAGRQSDDGPVGRGLPAGYPAPPTQPPHVPPMPRMPAAPPVAGPVSELEPAAWYPASGDTAGAPSGPPGTGSAQAPSPAPVPPDASPATYAYATPSPSADGDGGVGGGAVGETDYTIPPPSVPAPLPRRRRHAAPTPPAVPSAPSGVSAAISARSGPGSVDDDEYARDISAWRQEAERALAEAQRRGAETEEPEPDSAFQGWFG</sequence>
<dbReference type="OrthoDB" id="9790331at2"/>
<feature type="region of interest" description="Disordered" evidence="1">
    <location>
        <begin position="574"/>
        <end position="600"/>
    </location>
</feature>
<evidence type="ECO:0000313" key="4">
    <source>
        <dbReference type="Proteomes" id="UP000253507"/>
    </source>
</evidence>
<dbReference type="InterPro" id="IPR012349">
    <property type="entry name" value="Split_barrel_FMN-bd"/>
</dbReference>
<dbReference type="PANTHER" id="PTHR42815:SF2">
    <property type="entry name" value="FAD-BINDING, PUTATIVE (AFU_ORTHOLOGUE AFUA_6G07600)-RELATED"/>
    <property type="match status" value="1"/>
</dbReference>
<dbReference type="Proteomes" id="UP000253507">
    <property type="component" value="Unassembled WGS sequence"/>
</dbReference>
<feature type="compositionally biased region" description="Basic and acidic residues" evidence="1">
    <location>
        <begin position="574"/>
        <end position="585"/>
    </location>
</feature>
<comment type="caution">
    <text evidence="3">The sequence shown here is derived from an EMBL/GenBank/DDBJ whole genome shotgun (WGS) entry which is preliminary data.</text>
</comment>
<evidence type="ECO:0000259" key="2">
    <source>
        <dbReference type="Pfam" id="PF01243"/>
    </source>
</evidence>
<dbReference type="AlphaFoldDB" id="A0A367EGJ3"/>
<reference evidence="3 4" key="1">
    <citation type="submission" date="2018-06" db="EMBL/GenBank/DDBJ databases">
        <title>Streptomyces reniochalinae sp. nov. and Streptomyces diacarnus sp. nov. from marine sponges.</title>
        <authorList>
            <person name="Li L."/>
        </authorList>
    </citation>
    <scope>NUCLEOTIDE SEQUENCE [LARGE SCALE GENOMIC DNA]</scope>
    <source>
        <strain evidence="3 4">LHW50302</strain>
    </source>
</reference>
<feature type="region of interest" description="Disordered" evidence="1">
    <location>
        <begin position="160"/>
        <end position="180"/>
    </location>
</feature>
<feature type="compositionally biased region" description="Gly residues" evidence="1">
    <location>
        <begin position="217"/>
        <end position="233"/>
    </location>
</feature>
<dbReference type="Gene3D" id="2.30.110.10">
    <property type="entry name" value="Electron Transport, Fmn-binding Protein, Chain A"/>
    <property type="match status" value="1"/>
</dbReference>
<dbReference type="PANTHER" id="PTHR42815">
    <property type="entry name" value="FAD-BINDING, PUTATIVE (AFU_ORTHOLOGUE AFUA_6G07600)-RELATED"/>
    <property type="match status" value="1"/>
</dbReference>
<feature type="compositionally biased region" description="Pro residues" evidence="1">
    <location>
        <begin position="513"/>
        <end position="522"/>
    </location>
</feature>
<name>A0A367EGJ3_9ACTN</name>
<dbReference type="SUPFAM" id="SSF50475">
    <property type="entry name" value="FMN-binding split barrel"/>
    <property type="match status" value="1"/>
</dbReference>
<feature type="compositionally biased region" description="Polar residues" evidence="1">
    <location>
        <begin position="296"/>
        <end position="306"/>
    </location>
</feature>
<dbReference type="Pfam" id="PF01243">
    <property type="entry name" value="PNPOx_N"/>
    <property type="match status" value="1"/>
</dbReference>
<keyword evidence="4" id="KW-1185">Reference proteome</keyword>
<feature type="region of interest" description="Disordered" evidence="1">
    <location>
        <begin position="192"/>
        <end position="559"/>
    </location>
</feature>
<feature type="compositionally biased region" description="Low complexity" evidence="1">
    <location>
        <begin position="353"/>
        <end position="362"/>
    </location>
</feature>
<feature type="compositionally biased region" description="Basic and acidic residues" evidence="1">
    <location>
        <begin position="380"/>
        <end position="393"/>
    </location>
</feature>
<protein>
    <recommendedName>
        <fullName evidence="2">Pyridoxamine 5'-phosphate oxidase N-terminal domain-containing protein</fullName>
    </recommendedName>
</protein>
<dbReference type="EMBL" id="QOIM01000037">
    <property type="protein sequence ID" value="RCG17226.1"/>
    <property type="molecule type" value="Genomic_DNA"/>
</dbReference>
<feature type="compositionally biased region" description="Gly residues" evidence="1">
    <location>
        <begin position="497"/>
        <end position="506"/>
    </location>
</feature>
<gene>
    <name evidence="3" type="ORF">DQ392_18615</name>
</gene>
<feature type="compositionally biased region" description="Low complexity" evidence="1">
    <location>
        <begin position="451"/>
        <end position="472"/>
    </location>
</feature>
<feature type="compositionally biased region" description="Low complexity" evidence="1">
    <location>
        <begin position="201"/>
        <end position="216"/>
    </location>
</feature>
<feature type="domain" description="Pyridoxamine 5'-phosphate oxidase N-terminal" evidence="2">
    <location>
        <begin position="24"/>
        <end position="143"/>
    </location>
</feature>
<proteinExistence type="predicted"/>
<dbReference type="InterPro" id="IPR011576">
    <property type="entry name" value="Pyridox_Oxase_N"/>
</dbReference>
<feature type="compositionally biased region" description="Low complexity" evidence="1">
    <location>
        <begin position="271"/>
        <end position="284"/>
    </location>
</feature>
<evidence type="ECO:0000256" key="1">
    <source>
        <dbReference type="SAM" id="MobiDB-lite"/>
    </source>
</evidence>
<feature type="compositionally biased region" description="Low complexity" evidence="1">
    <location>
        <begin position="538"/>
        <end position="549"/>
    </location>
</feature>
<feature type="compositionally biased region" description="Basic and acidic residues" evidence="1">
    <location>
        <begin position="165"/>
        <end position="179"/>
    </location>
</feature>
<feature type="compositionally biased region" description="Pro residues" evidence="1">
    <location>
        <begin position="415"/>
        <end position="438"/>
    </location>
</feature>